<keyword evidence="9" id="KW-1185">Reference proteome</keyword>
<accession>A0A8J3JJX1</accession>
<dbReference type="RefSeq" id="WP_203664955.1">
    <property type="nucleotide sequence ID" value="NZ_BAAAZM010000036.1"/>
</dbReference>
<evidence type="ECO:0000256" key="4">
    <source>
        <dbReference type="ARBA" id="ARBA00023088"/>
    </source>
</evidence>
<proteinExistence type="predicted"/>
<reference evidence="8" key="1">
    <citation type="submission" date="2021-01" db="EMBL/GenBank/DDBJ databases">
        <title>Whole genome shotgun sequence of Actinocatenispora rupis NBRC 107355.</title>
        <authorList>
            <person name="Komaki H."/>
            <person name="Tamura T."/>
        </authorList>
    </citation>
    <scope>NUCLEOTIDE SEQUENCE</scope>
    <source>
        <strain evidence="8">NBRC 107355</strain>
    </source>
</reference>
<organism evidence="8 9">
    <name type="scientific">Actinocatenispora rupis</name>
    <dbReference type="NCBI Taxonomy" id="519421"/>
    <lineage>
        <taxon>Bacteria</taxon>
        <taxon>Bacillati</taxon>
        <taxon>Actinomycetota</taxon>
        <taxon>Actinomycetes</taxon>
        <taxon>Micromonosporales</taxon>
        <taxon>Micromonosporaceae</taxon>
        <taxon>Actinocatenispora</taxon>
    </lineage>
</organism>
<dbReference type="Proteomes" id="UP000612808">
    <property type="component" value="Unassembled WGS sequence"/>
</dbReference>
<dbReference type="AlphaFoldDB" id="A0A8J3JJX1"/>
<keyword evidence="4" id="KW-0572">Peptidoglycan-anchor</keyword>
<evidence type="ECO:0000259" key="7">
    <source>
        <dbReference type="PROSITE" id="PS50847"/>
    </source>
</evidence>
<evidence type="ECO:0000313" key="9">
    <source>
        <dbReference type="Proteomes" id="UP000612808"/>
    </source>
</evidence>
<keyword evidence="2" id="KW-0964">Secreted</keyword>
<evidence type="ECO:0000313" key="8">
    <source>
        <dbReference type="EMBL" id="GID16278.1"/>
    </source>
</evidence>
<comment type="caution">
    <text evidence="8">The sequence shown here is derived from an EMBL/GenBank/DDBJ whole genome shotgun (WGS) entry which is preliminary data.</text>
</comment>
<evidence type="ECO:0000256" key="1">
    <source>
        <dbReference type="ARBA" id="ARBA00022512"/>
    </source>
</evidence>
<keyword evidence="6" id="KW-0472">Membrane</keyword>
<gene>
    <name evidence="8" type="ORF">Aru02nite_71670</name>
</gene>
<feature type="domain" description="Gram-positive cocci surface proteins LPxTG" evidence="7">
    <location>
        <begin position="119"/>
        <end position="155"/>
    </location>
</feature>
<sequence>MDADDTDLYFGGNCTSTNDRPDGSNPCGYHDRGDNPDDEEGYYCTFTPSAVPAQCRWPISVHPSARPGRASTGGFLYPRWPYPRYVPPIGRAATYLTIGSTTASPPASPQPSGTTAGGLPVTGTSLPWYAGVAAALLGAGAALLVLARRRTTRSG</sequence>
<protein>
    <recommendedName>
        <fullName evidence="7">Gram-positive cocci surface proteins LPxTG domain-containing protein</fullName>
    </recommendedName>
</protein>
<keyword evidence="6" id="KW-1133">Transmembrane helix</keyword>
<dbReference type="EMBL" id="BOMB01000056">
    <property type="protein sequence ID" value="GID16278.1"/>
    <property type="molecule type" value="Genomic_DNA"/>
</dbReference>
<dbReference type="InterPro" id="IPR019931">
    <property type="entry name" value="LPXTG_anchor"/>
</dbReference>
<evidence type="ECO:0000256" key="3">
    <source>
        <dbReference type="ARBA" id="ARBA00022729"/>
    </source>
</evidence>
<evidence type="ECO:0000256" key="5">
    <source>
        <dbReference type="SAM" id="MobiDB-lite"/>
    </source>
</evidence>
<evidence type="ECO:0000256" key="2">
    <source>
        <dbReference type="ARBA" id="ARBA00022525"/>
    </source>
</evidence>
<keyword evidence="6" id="KW-0812">Transmembrane</keyword>
<keyword evidence="1" id="KW-0134">Cell wall</keyword>
<evidence type="ECO:0000256" key="6">
    <source>
        <dbReference type="SAM" id="Phobius"/>
    </source>
</evidence>
<feature type="region of interest" description="Disordered" evidence="5">
    <location>
        <begin position="1"/>
        <end position="34"/>
    </location>
</feature>
<dbReference type="NCBIfam" id="TIGR01167">
    <property type="entry name" value="LPXTG_anchor"/>
    <property type="match status" value="1"/>
</dbReference>
<feature type="transmembrane region" description="Helical" evidence="6">
    <location>
        <begin position="128"/>
        <end position="147"/>
    </location>
</feature>
<name>A0A8J3JJX1_9ACTN</name>
<keyword evidence="3" id="KW-0732">Signal</keyword>
<dbReference type="PROSITE" id="PS50847">
    <property type="entry name" value="GRAM_POS_ANCHORING"/>
    <property type="match status" value="1"/>
</dbReference>